<keyword evidence="4" id="KW-1005">Bacterial flagellum biogenesis</keyword>
<organism evidence="6 7">
    <name type="scientific">Pseudooceanicola lipolyticus</name>
    <dbReference type="NCBI Taxonomy" id="2029104"/>
    <lineage>
        <taxon>Bacteria</taxon>
        <taxon>Pseudomonadati</taxon>
        <taxon>Pseudomonadota</taxon>
        <taxon>Alphaproteobacteria</taxon>
        <taxon>Rhodobacterales</taxon>
        <taxon>Paracoccaceae</taxon>
        <taxon>Pseudooceanicola</taxon>
    </lineage>
</organism>
<comment type="similarity">
    <text evidence="4">Belongs to the FlgA family.</text>
</comment>
<dbReference type="Proteomes" id="UP000231553">
    <property type="component" value="Unassembled WGS sequence"/>
</dbReference>
<dbReference type="SMART" id="SM00858">
    <property type="entry name" value="SAF"/>
    <property type="match status" value="1"/>
</dbReference>
<evidence type="ECO:0000256" key="3">
    <source>
        <dbReference type="ARBA" id="ARBA00022764"/>
    </source>
</evidence>
<comment type="function">
    <text evidence="4">Involved in the assembly process of the P-ring formation. It may associate with FlgF on the rod constituting a structure essential for the P-ring assembly or may act as a modulator protein for the P-ring assembly.</text>
</comment>
<evidence type="ECO:0000313" key="6">
    <source>
        <dbReference type="EMBL" id="PJE34238.1"/>
    </source>
</evidence>
<keyword evidence="6" id="KW-0282">Flagellum</keyword>
<comment type="caution">
    <text evidence="6">The sequence shown here is derived from an EMBL/GenBank/DDBJ whole genome shotgun (WGS) entry which is preliminary data.</text>
</comment>
<sequence>MLRAVFAAVILALAALPVAAVPVAELVAEKARDSFGPELPEDADFRITLQSAGISEAELISAFWMDRATGQFLANAVRADGGVTRLQGLAILTLEVPVPLRKMMPGEMLREADLQMVELPYARLGSFALTDSARLIGKEVKRMLPRGRPIMAQSVAEPLVIARGDKVSIEFDDGRLALSAPGRALGDAHRGQEVRVVNLVSNALVTGIARADGRVEIIR</sequence>
<dbReference type="InterPro" id="IPR017585">
    <property type="entry name" value="SAF_FlgA"/>
</dbReference>
<feature type="signal peptide" evidence="4">
    <location>
        <begin position="1"/>
        <end position="20"/>
    </location>
</feature>
<accession>A0A2M8IUQ2</accession>
<keyword evidence="7" id="KW-1185">Reference proteome</keyword>
<keyword evidence="6" id="KW-0966">Cell projection</keyword>
<feature type="domain" description="SAF" evidence="5">
    <location>
        <begin position="94"/>
        <end position="156"/>
    </location>
</feature>
<name>A0A2M8IUQ2_9RHOB</name>
<dbReference type="GO" id="GO:0042597">
    <property type="term" value="C:periplasmic space"/>
    <property type="evidence" value="ECO:0007669"/>
    <property type="project" value="UniProtKB-SubCell"/>
</dbReference>
<keyword evidence="3 4" id="KW-0574">Periplasm</keyword>
<dbReference type="EMBL" id="PGTB01000214">
    <property type="protein sequence ID" value="PJE34238.1"/>
    <property type="molecule type" value="Genomic_DNA"/>
</dbReference>
<dbReference type="CDD" id="cd11614">
    <property type="entry name" value="SAF_CpaB_FlgA_like"/>
    <property type="match status" value="1"/>
</dbReference>
<dbReference type="NCBIfam" id="TIGR03170">
    <property type="entry name" value="flgA_cterm"/>
    <property type="match status" value="1"/>
</dbReference>
<dbReference type="Gene3D" id="2.30.30.760">
    <property type="match status" value="1"/>
</dbReference>
<dbReference type="GO" id="GO:0044780">
    <property type="term" value="P:bacterial-type flagellum assembly"/>
    <property type="evidence" value="ECO:0007669"/>
    <property type="project" value="InterPro"/>
</dbReference>
<dbReference type="OrthoDB" id="7727421at2"/>
<dbReference type="InterPro" id="IPR013974">
    <property type="entry name" value="SAF"/>
</dbReference>
<feature type="chain" id="PRO_5014492688" description="Flagella basal body P-ring formation protein FlgA" evidence="4">
    <location>
        <begin position="21"/>
        <end position="219"/>
    </location>
</feature>
<keyword evidence="2 4" id="KW-0732">Signal</keyword>
<dbReference type="AlphaFoldDB" id="A0A2M8IUQ2"/>
<evidence type="ECO:0000256" key="1">
    <source>
        <dbReference type="ARBA" id="ARBA00004418"/>
    </source>
</evidence>
<dbReference type="Pfam" id="PF13144">
    <property type="entry name" value="ChapFlgA"/>
    <property type="match status" value="1"/>
</dbReference>
<comment type="subcellular location">
    <subcellularLocation>
        <location evidence="1 4">Periplasm</location>
    </subcellularLocation>
</comment>
<dbReference type="RefSeq" id="WP_100164744.1">
    <property type="nucleotide sequence ID" value="NZ_PGTB01000214.1"/>
</dbReference>
<evidence type="ECO:0000256" key="2">
    <source>
        <dbReference type="ARBA" id="ARBA00022729"/>
    </source>
</evidence>
<dbReference type="InterPro" id="IPR039246">
    <property type="entry name" value="Flagellar_FlgA"/>
</dbReference>
<protein>
    <recommendedName>
        <fullName evidence="4">Flagella basal body P-ring formation protein FlgA</fullName>
    </recommendedName>
</protein>
<dbReference type="PANTHER" id="PTHR36307">
    <property type="entry name" value="FLAGELLA BASAL BODY P-RING FORMATION PROTEIN FLGA"/>
    <property type="match status" value="1"/>
</dbReference>
<evidence type="ECO:0000256" key="4">
    <source>
        <dbReference type="RuleBase" id="RU362063"/>
    </source>
</evidence>
<keyword evidence="6" id="KW-0969">Cilium</keyword>
<proteinExistence type="inferred from homology"/>
<gene>
    <name evidence="6" type="primary">flgA</name>
    <name evidence="6" type="ORF">CVM52_23325</name>
</gene>
<evidence type="ECO:0000259" key="5">
    <source>
        <dbReference type="SMART" id="SM00858"/>
    </source>
</evidence>
<dbReference type="Gene3D" id="3.90.1210.10">
    <property type="entry name" value="Antifreeze-like/N-acetylneuraminic acid synthase C-terminal domain"/>
    <property type="match status" value="1"/>
</dbReference>
<dbReference type="PANTHER" id="PTHR36307:SF1">
    <property type="entry name" value="FLAGELLA BASAL BODY P-RING FORMATION PROTEIN FLGA"/>
    <property type="match status" value="1"/>
</dbReference>
<evidence type="ECO:0000313" key="7">
    <source>
        <dbReference type="Proteomes" id="UP000231553"/>
    </source>
</evidence>
<reference evidence="6 7" key="1">
    <citation type="journal article" date="2018" name="Int. J. Syst. Evol. Microbiol.">
        <title>Pseudooceanicola lipolyticus sp. nov., a marine alphaproteobacterium, reclassification of Oceanicola flagellatus as Pseudooceanicola flagellatus comb. nov. and emended description of the genus Pseudooceanicola.</title>
        <authorList>
            <person name="Huang M.-M."/>
            <person name="Guo L.-L."/>
            <person name="Wu Y.-H."/>
            <person name="Lai Q.-L."/>
            <person name="Shao Z.-Z."/>
            <person name="Wang C.-S."/>
            <person name="Wu M."/>
            <person name="Xu X.-W."/>
        </authorList>
    </citation>
    <scope>NUCLEOTIDE SEQUENCE [LARGE SCALE GENOMIC DNA]</scope>
    <source>
        <strain evidence="6 7">157</strain>
    </source>
</reference>